<reference evidence="2 3" key="1">
    <citation type="journal article" date="2016" name="Nat. Commun.">
        <title>Thousands of microbial genomes shed light on interconnected biogeochemical processes in an aquifer system.</title>
        <authorList>
            <person name="Anantharaman K."/>
            <person name="Brown C.T."/>
            <person name="Hug L.A."/>
            <person name="Sharon I."/>
            <person name="Castelle C.J."/>
            <person name="Probst A.J."/>
            <person name="Thomas B.C."/>
            <person name="Singh A."/>
            <person name="Wilkins M.J."/>
            <person name="Karaoz U."/>
            <person name="Brodie E.L."/>
            <person name="Williams K.H."/>
            <person name="Hubbard S.S."/>
            <person name="Banfield J.F."/>
        </authorList>
    </citation>
    <scope>NUCLEOTIDE SEQUENCE [LARGE SCALE GENOMIC DNA]</scope>
</reference>
<proteinExistence type="predicted"/>
<evidence type="ECO:0000313" key="3">
    <source>
        <dbReference type="Proteomes" id="UP000179010"/>
    </source>
</evidence>
<gene>
    <name evidence="2" type="ORF">A2994_01600</name>
</gene>
<name>A0A1F4PME6_UNCK3</name>
<comment type="caution">
    <text evidence="2">The sequence shown here is derived from an EMBL/GenBank/DDBJ whole genome shotgun (WGS) entry which is preliminary data.</text>
</comment>
<feature type="region of interest" description="Disordered" evidence="1">
    <location>
        <begin position="27"/>
        <end position="50"/>
    </location>
</feature>
<evidence type="ECO:0000256" key="1">
    <source>
        <dbReference type="SAM" id="MobiDB-lite"/>
    </source>
</evidence>
<dbReference type="AlphaFoldDB" id="A0A1F4PME6"/>
<dbReference type="EMBL" id="METE01000020">
    <property type="protein sequence ID" value="OGB84861.1"/>
    <property type="molecule type" value="Genomic_DNA"/>
</dbReference>
<feature type="compositionally biased region" description="Basic and acidic residues" evidence="1">
    <location>
        <begin position="35"/>
        <end position="47"/>
    </location>
</feature>
<accession>A0A1F4PME6</accession>
<organism evidence="2 3">
    <name type="scientific">candidate division Kazan bacterium RIFCSPLOWO2_01_FULL_48_13</name>
    <dbReference type="NCBI Taxonomy" id="1798539"/>
    <lineage>
        <taxon>Bacteria</taxon>
        <taxon>Bacteria division Kazan-3B-28</taxon>
    </lineage>
</organism>
<evidence type="ECO:0000313" key="2">
    <source>
        <dbReference type="EMBL" id="OGB84861.1"/>
    </source>
</evidence>
<protein>
    <submittedName>
        <fullName evidence="2">Uncharacterized protein</fullName>
    </submittedName>
</protein>
<sequence length="85" mass="9248">MAIFFTVILVSPAGRIRNPYYKILESSAVQQNPQNDEKRGLEDDKVSNKQNPRHSVVVLLADAIGSMGPVKQLYSPIVRVGGGAP</sequence>
<dbReference type="Proteomes" id="UP000179010">
    <property type="component" value="Unassembled WGS sequence"/>
</dbReference>
<dbReference type="STRING" id="1798539.A2994_01600"/>